<evidence type="ECO:0000313" key="2">
    <source>
        <dbReference type="Proteomes" id="UP001194746"/>
    </source>
</evidence>
<comment type="caution">
    <text evidence="1">The sequence shown here is derived from an EMBL/GenBank/DDBJ whole genome shotgun (WGS) entry which is preliminary data.</text>
</comment>
<dbReference type="Proteomes" id="UP001194746">
    <property type="component" value="Unassembled WGS sequence"/>
</dbReference>
<sequence>MLWVITQYGLHFDSTAEQIHKRQLQRHQGLPVSQLAPLKRRQACSSQTESVDLGVLDSIQLTCPELSFIGNWYGNPGAMYYGADQYNPSRSSAWGWDAGMDNPDHNGFVLFMNAISADIVANQAWMGCICNMENYQWYSTGSLQLSWNNQYNGN</sequence>
<gene>
    <name evidence="1" type="ORF">FE257_005763</name>
</gene>
<dbReference type="AlphaFoldDB" id="A0AAD4CQI9"/>
<dbReference type="EMBL" id="VCAU01000025">
    <property type="protein sequence ID" value="KAF9890632.1"/>
    <property type="molecule type" value="Genomic_DNA"/>
</dbReference>
<reference evidence="1" key="1">
    <citation type="journal article" date="2019" name="Beilstein J. Org. Chem.">
        <title>Nanangenines: drimane sesquiterpenoids as the dominant metabolite cohort of a novel Australian fungus, Aspergillus nanangensis.</title>
        <authorList>
            <person name="Lacey H.J."/>
            <person name="Gilchrist C.L.M."/>
            <person name="Crombie A."/>
            <person name="Kalaitzis J.A."/>
            <person name="Vuong D."/>
            <person name="Rutledge P.J."/>
            <person name="Turner P."/>
            <person name="Pitt J.I."/>
            <person name="Lacey E."/>
            <person name="Chooi Y.H."/>
            <person name="Piggott A.M."/>
        </authorList>
    </citation>
    <scope>NUCLEOTIDE SEQUENCE</scope>
    <source>
        <strain evidence="1">MST-FP2251</strain>
    </source>
</reference>
<reference evidence="1" key="2">
    <citation type="submission" date="2020-02" db="EMBL/GenBank/DDBJ databases">
        <authorList>
            <person name="Gilchrist C.L.M."/>
            <person name="Chooi Y.-H."/>
        </authorList>
    </citation>
    <scope>NUCLEOTIDE SEQUENCE</scope>
    <source>
        <strain evidence="1">MST-FP2251</strain>
    </source>
</reference>
<accession>A0AAD4CQI9</accession>
<evidence type="ECO:0000313" key="1">
    <source>
        <dbReference type="EMBL" id="KAF9890632.1"/>
    </source>
</evidence>
<organism evidence="1 2">
    <name type="scientific">Aspergillus nanangensis</name>
    <dbReference type="NCBI Taxonomy" id="2582783"/>
    <lineage>
        <taxon>Eukaryota</taxon>
        <taxon>Fungi</taxon>
        <taxon>Dikarya</taxon>
        <taxon>Ascomycota</taxon>
        <taxon>Pezizomycotina</taxon>
        <taxon>Eurotiomycetes</taxon>
        <taxon>Eurotiomycetidae</taxon>
        <taxon>Eurotiales</taxon>
        <taxon>Aspergillaceae</taxon>
        <taxon>Aspergillus</taxon>
        <taxon>Aspergillus subgen. Circumdati</taxon>
    </lineage>
</organism>
<protein>
    <submittedName>
        <fullName evidence="1">Uncharacterized protein</fullName>
    </submittedName>
</protein>
<proteinExistence type="predicted"/>
<keyword evidence="2" id="KW-1185">Reference proteome</keyword>
<name>A0AAD4CQI9_ASPNN</name>